<sequence>MHPVSCHACGSCVLVKKNTLAHTLVQWTTDTGRCVELSGHSDRGTVPTCTRLRDSIETGVRRGLVPVADM</sequence>
<evidence type="ECO:0000313" key="1">
    <source>
        <dbReference type="EMBL" id="MBB5136867.1"/>
    </source>
</evidence>
<evidence type="ECO:0000313" key="2">
    <source>
        <dbReference type="Proteomes" id="UP000578449"/>
    </source>
</evidence>
<gene>
    <name evidence="1" type="ORF">HNP84_006618</name>
</gene>
<evidence type="ECO:0008006" key="3">
    <source>
        <dbReference type="Google" id="ProtNLM"/>
    </source>
</evidence>
<dbReference type="EMBL" id="JACHGN010000015">
    <property type="protein sequence ID" value="MBB5136867.1"/>
    <property type="molecule type" value="Genomic_DNA"/>
</dbReference>
<organism evidence="1 2">
    <name type="scientific">Thermocatellispora tengchongensis</name>
    <dbReference type="NCBI Taxonomy" id="1073253"/>
    <lineage>
        <taxon>Bacteria</taxon>
        <taxon>Bacillati</taxon>
        <taxon>Actinomycetota</taxon>
        <taxon>Actinomycetes</taxon>
        <taxon>Streptosporangiales</taxon>
        <taxon>Streptosporangiaceae</taxon>
        <taxon>Thermocatellispora</taxon>
    </lineage>
</organism>
<dbReference type="Proteomes" id="UP000578449">
    <property type="component" value="Unassembled WGS sequence"/>
</dbReference>
<dbReference type="RefSeq" id="WP_185053724.1">
    <property type="nucleotide sequence ID" value="NZ_BAABIX010000008.1"/>
</dbReference>
<name>A0A840PIC7_9ACTN</name>
<comment type="caution">
    <text evidence="1">The sequence shown here is derived from an EMBL/GenBank/DDBJ whole genome shotgun (WGS) entry which is preliminary data.</text>
</comment>
<reference evidence="1 2" key="1">
    <citation type="submission" date="2020-08" db="EMBL/GenBank/DDBJ databases">
        <title>Genomic Encyclopedia of Type Strains, Phase IV (KMG-IV): sequencing the most valuable type-strain genomes for metagenomic binning, comparative biology and taxonomic classification.</title>
        <authorList>
            <person name="Goeker M."/>
        </authorList>
    </citation>
    <scope>NUCLEOTIDE SEQUENCE [LARGE SCALE GENOMIC DNA]</scope>
    <source>
        <strain evidence="1 2">DSM 45615</strain>
    </source>
</reference>
<accession>A0A840PIC7</accession>
<protein>
    <recommendedName>
        <fullName evidence="3">Ferredoxin</fullName>
    </recommendedName>
</protein>
<dbReference type="AlphaFoldDB" id="A0A840PIC7"/>
<proteinExistence type="predicted"/>
<keyword evidence="2" id="KW-1185">Reference proteome</keyword>